<sequence length="1249" mass="134880">MPEFIHDTNERARSWRGSAIFAKLRSAVHALGVADDGGRRTGADQSAGPSTSSHDGVAGLLDDLRQGALLLPALTKHRMFTQFEGIPSALALGWAQLPQSNGQAFSLGVFMGERHFAQIALADAKGRVFIGTDPAMDTHGMEPCLLFGKEGLSHLPEGARLGNDGMAHGLSLASTLRRLKASTVRNENQRAVDVVRGGIVGRDASGRMTWLASWLKHDNRYTLEQLRMKLPESMRFDLEYRDAIAIAFFAAYLLVQLGGQLIGFGSGNIFRRLNREAPMGAIRRCVRDMNDARSRGLRVSGLEEYFSDLMEQAGALEPTPGLEAVHGAEPLHLYTSSYSGSYFFAWDSSMEFAPALKSLRIEGNLNRFSSVSGWLERNARIGATPIEDTVTRIQAAQIDLALLEDPALGALGFDDQQAADLAGDDGIRAIEHMVDAARESAQTIARESPDPAGGTDASGTDSAGTDAGLGSEWVVRQTLATLLRQLKLPYRFDVEFRSNLSAGNAAFAFTTAGASMMPSQRYDSKTRTWAQTSPEERAAMSADYNLRVGLIMAALGFGANPHIHQISLHIDSIGLEEAVAEQDSAITQMMNQALNAFERMRAPDLRFDSSKADPKDGDVHGDPTRANTTPDDEELRRRGETPANQGDTESGIHPVAGDGANTAAASGDVVNGSAVSGRAESGAANGLADDNAGSAAGIDGVAAGHNYETGHAADHTTGHAAGSETPSESGQQRSGQSQEPQAGDDKAQREQGMQPSIDRQFEDLMQGVAFPDIDEMTFDTMGGDTAHDIAAEGDGGQTGGGDPLEALRRNPSVRTLATVTFTREELLARLHQDGLRHPVETYRRFGAVMDADERGGLRAVNAEFNLRDARFSPLGSQEEPELSDVDFKPGVARVLGASNTIGLSIQREDLLQRAVDDFHRLAADDAQPSVAKAQQAMRIVEELGDPELAELAPQVGSALIDDHDTPDFEFSLSSRLDQERVKTRDMLFSGQAEQALQHLGEQVNQLDEMFAAGDGVPRYFNSYAERVVYNRLFATPGERTVLIPDNLFYAHMELADVLAQLKGAKESLPQLNAMVSYAPTYPLSHMKLAVQLARNEDWDSARAACLNALRVALDRNDAAFAYYRFAYAEWMRDELDVATAAYIMSDHIASGSIGSLAAELHELLARAQSQCVIVPHDVEQAQQLLAAHGLPVWPHTEAAEIVRDAARVCVDNAMFVPARTLSVAAARMNDSDDDGIDMAQAQFLRSLNT</sequence>
<feature type="region of interest" description="Disordered" evidence="1">
    <location>
        <begin position="708"/>
        <end position="753"/>
    </location>
</feature>
<dbReference type="EMBL" id="QDAG01000009">
    <property type="protein sequence ID" value="KAE8127218.1"/>
    <property type="molecule type" value="Genomic_DNA"/>
</dbReference>
<organism evidence="2 3">
    <name type="scientific">Bifidobacterium tibiigranuli</name>
    <dbReference type="NCBI Taxonomy" id="2172043"/>
    <lineage>
        <taxon>Bacteria</taxon>
        <taxon>Bacillati</taxon>
        <taxon>Actinomycetota</taxon>
        <taxon>Actinomycetes</taxon>
        <taxon>Bifidobacteriales</taxon>
        <taxon>Bifidobacteriaceae</taxon>
        <taxon>Bifidobacterium</taxon>
    </lineage>
</organism>
<proteinExistence type="predicted"/>
<feature type="compositionally biased region" description="Gly residues" evidence="1">
    <location>
        <begin position="793"/>
        <end position="802"/>
    </location>
</feature>
<reference evidence="2 3" key="1">
    <citation type="submission" date="2018-04" db="EMBL/GenBank/DDBJ databases">
        <authorList>
            <person name="Eckel V.P."/>
            <person name="Vogel R.F."/>
        </authorList>
    </citation>
    <scope>NUCLEOTIDE SEQUENCE [LARGE SCALE GENOMIC DNA]</scope>
    <source>
        <strain evidence="3">TMW 2.1764</strain>
    </source>
</reference>
<accession>A0A5N6S146</accession>
<protein>
    <submittedName>
        <fullName evidence="2">Tetratricopeptide repeat protein</fullName>
    </submittedName>
</protein>
<dbReference type="Gene3D" id="1.25.40.10">
    <property type="entry name" value="Tetratricopeptide repeat domain"/>
    <property type="match status" value="1"/>
</dbReference>
<comment type="caution">
    <text evidence="2">The sequence shown here is derived from an EMBL/GenBank/DDBJ whole genome shotgun (WGS) entry which is preliminary data.</text>
</comment>
<feature type="region of interest" description="Disordered" evidence="1">
    <location>
        <begin position="35"/>
        <end position="57"/>
    </location>
</feature>
<name>A0A5N6S146_9BIFI</name>
<dbReference type="RefSeq" id="WP_152581426.1">
    <property type="nucleotide sequence ID" value="NZ_QDAG01000009.1"/>
</dbReference>
<evidence type="ECO:0000313" key="2">
    <source>
        <dbReference type="EMBL" id="KAE8127218.1"/>
    </source>
</evidence>
<dbReference type="SUPFAM" id="SSF48452">
    <property type="entry name" value="TPR-like"/>
    <property type="match status" value="1"/>
</dbReference>
<keyword evidence="3" id="KW-1185">Reference proteome</keyword>
<feature type="region of interest" description="Disordered" evidence="1">
    <location>
        <begin position="785"/>
        <end position="807"/>
    </location>
</feature>
<dbReference type="InterPro" id="IPR011990">
    <property type="entry name" value="TPR-like_helical_dom_sf"/>
</dbReference>
<dbReference type="Proteomes" id="UP000325415">
    <property type="component" value="Unassembled WGS sequence"/>
</dbReference>
<dbReference type="OrthoDB" id="3185166at2"/>
<dbReference type="GeneID" id="78127890"/>
<dbReference type="AlphaFoldDB" id="A0A5N6S146"/>
<feature type="region of interest" description="Disordered" evidence="1">
    <location>
        <begin position="439"/>
        <end position="467"/>
    </location>
</feature>
<evidence type="ECO:0000313" key="3">
    <source>
        <dbReference type="Proteomes" id="UP000325415"/>
    </source>
</evidence>
<feature type="compositionally biased region" description="Polar residues" evidence="1">
    <location>
        <begin position="43"/>
        <end position="54"/>
    </location>
</feature>
<feature type="compositionally biased region" description="Basic and acidic residues" evidence="1">
    <location>
        <begin position="607"/>
        <end position="623"/>
    </location>
</feature>
<feature type="region of interest" description="Disordered" evidence="1">
    <location>
        <begin position="607"/>
        <end position="666"/>
    </location>
</feature>
<evidence type="ECO:0000256" key="1">
    <source>
        <dbReference type="SAM" id="MobiDB-lite"/>
    </source>
</evidence>
<gene>
    <name evidence="2" type="ORF">DDE84_09370</name>
</gene>
<feature type="compositionally biased region" description="Low complexity" evidence="1">
    <location>
        <begin position="718"/>
        <end position="741"/>
    </location>
</feature>